<proteinExistence type="inferred from homology"/>
<dbReference type="OrthoDB" id="6509908at2759"/>
<feature type="domain" description="Major facilitator superfamily (MFS) profile" evidence="4">
    <location>
        <begin position="20"/>
        <end position="424"/>
    </location>
</feature>
<organism evidence="5 6">
    <name type="scientific">Suhomyces tanzawaensis NRRL Y-17324</name>
    <dbReference type="NCBI Taxonomy" id="984487"/>
    <lineage>
        <taxon>Eukaryota</taxon>
        <taxon>Fungi</taxon>
        <taxon>Dikarya</taxon>
        <taxon>Ascomycota</taxon>
        <taxon>Saccharomycotina</taxon>
        <taxon>Pichiomycetes</taxon>
        <taxon>Debaryomycetaceae</taxon>
        <taxon>Suhomyces</taxon>
    </lineage>
</organism>
<dbReference type="Pfam" id="PF07690">
    <property type="entry name" value="MFS_1"/>
    <property type="match status" value="1"/>
</dbReference>
<dbReference type="GO" id="GO:0032218">
    <property type="term" value="P:riboflavin transport"/>
    <property type="evidence" value="ECO:0007669"/>
    <property type="project" value="TreeGrafter"/>
</dbReference>
<dbReference type="PANTHER" id="PTHR11360">
    <property type="entry name" value="MONOCARBOXYLATE TRANSPORTER"/>
    <property type="match status" value="1"/>
</dbReference>
<dbReference type="PROSITE" id="PS50850">
    <property type="entry name" value="MFS"/>
    <property type="match status" value="1"/>
</dbReference>
<dbReference type="SUPFAM" id="SSF103473">
    <property type="entry name" value="MFS general substrate transporter"/>
    <property type="match status" value="1"/>
</dbReference>
<feature type="transmembrane region" description="Helical" evidence="3">
    <location>
        <begin position="372"/>
        <end position="391"/>
    </location>
</feature>
<feature type="transmembrane region" description="Helical" evidence="3">
    <location>
        <begin position="177"/>
        <end position="197"/>
    </location>
</feature>
<feature type="transmembrane region" description="Helical" evidence="3">
    <location>
        <begin position="58"/>
        <end position="78"/>
    </location>
</feature>
<evidence type="ECO:0000256" key="1">
    <source>
        <dbReference type="ARBA" id="ARBA00004141"/>
    </source>
</evidence>
<feature type="transmembrane region" description="Helical" evidence="3">
    <location>
        <begin position="20"/>
        <end position="46"/>
    </location>
</feature>
<evidence type="ECO:0000256" key="3">
    <source>
        <dbReference type="SAM" id="Phobius"/>
    </source>
</evidence>
<dbReference type="EMBL" id="KV453911">
    <property type="protein sequence ID" value="ODV79745.1"/>
    <property type="molecule type" value="Genomic_DNA"/>
</dbReference>
<keyword evidence="3" id="KW-0812">Transmembrane</keyword>
<comment type="subcellular location">
    <subcellularLocation>
        <location evidence="1">Membrane</location>
        <topology evidence="1">Multi-pass membrane protein</topology>
    </subcellularLocation>
</comment>
<keyword evidence="6" id="KW-1185">Reference proteome</keyword>
<dbReference type="AlphaFoldDB" id="A0A1E4SJQ7"/>
<accession>A0A1E4SJQ7</accession>
<feature type="transmembrane region" description="Helical" evidence="3">
    <location>
        <begin position="403"/>
        <end position="424"/>
    </location>
</feature>
<feature type="transmembrane region" description="Helical" evidence="3">
    <location>
        <begin position="113"/>
        <end position="133"/>
    </location>
</feature>
<protein>
    <submittedName>
        <fullName evidence="5">Monocarboxylate permease</fullName>
    </submittedName>
</protein>
<dbReference type="InterPro" id="IPR011701">
    <property type="entry name" value="MFS"/>
</dbReference>
<dbReference type="InterPro" id="IPR050327">
    <property type="entry name" value="Proton-linked_MCT"/>
</dbReference>
<dbReference type="PANTHER" id="PTHR11360:SF177">
    <property type="entry name" value="RIBOFLAVIN TRANSPORTER MCH5"/>
    <property type="match status" value="1"/>
</dbReference>
<dbReference type="RefSeq" id="XP_020064867.1">
    <property type="nucleotide sequence ID" value="XM_020209650.1"/>
</dbReference>
<feature type="transmembrane region" description="Helical" evidence="3">
    <location>
        <begin position="331"/>
        <end position="352"/>
    </location>
</feature>
<dbReference type="GO" id="GO:0022857">
    <property type="term" value="F:transmembrane transporter activity"/>
    <property type="evidence" value="ECO:0007669"/>
    <property type="project" value="InterPro"/>
</dbReference>
<sequence>MYGSEPNPEAFPDGGMAANVVLLGSFMGLIADFGIGNSMGAVQTYITTHQLKHVEPTTISWIFSIHLGVMYFGGVFFGELFDLLGAKPPLVAGMLTIGAGLLLTAESTSVGQFILSFSILTALGTSISMSPLIGALSHWFLRKRAMACLIATIGGLVGASVFPVMLQRLYQEAGFKWAMRILALVCMGCMLVAVVLVKERAESDAGETGEHPPARFSVVASARKTARFFRNALDLSILRDSRFVLLTVAVALAELVLVSTMTYFSFYALNKNVLEQSAYLLLTVVNVSGIPSRLAAGILADAYGRFNVMLVSSVITTVLVFGVWLPVGARVAGLFVFATTFGMSTSAVISLIPACTGQICAADRFGKVYGTLYFLLGFLTVAGMAVASVVIGKGSGASLRNFVLYEGVVSATSVVMWVAARYSAVGWRVCKF</sequence>
<dbReference type="GeneID" id="30983786"/>
<dbReference type="Proteomes" id="UP000094285">
    <property type="component" value="Unassembled WGS sequence"/>
</dbReference>
<feature type="transmembrane region" description="Helical" evidence="3">
    <location>
        <begin position="243"/>
        <end position="266"/>
    </location>
</feature>
<feature type="transmembrane region" description="Helical" evidence="3">
    <location>
        <begin position="145"/>
        <end position="165"/>
    </location>
</feature>
<evidence type="ECO:0000313" key="6">
    <source>
        <dbReference type="Proteomes" id="UP000094285"/>
    </source>
</evidence>
<dbReference type="InterPro" id="IPR020846">
    <property type="entry name" value="MFS_dom"/>
</dbReference>
<evidence type="ECO:0000313" key="5">
    <source>
        <dbReference type="EMBL" id="ODV79745.1"/>
    </source>
</evidence>
<keyword evidence="3" id="KW-0472">Membrane</keyword>
<keyword evidence="3" id="KW-1133">Transmembrane helix</keyword>
<dbReference type="GO" id="GO:0016020">
    <property type="term" value="C:membrane"/>
    <property type="evidence" value="ECO:0007669"/>
    <property type="project" value="UniProtKB-SubCell"/>
</dbReference>
<feature type="transmembrane region" description="Helical" evidence="3">
    <location>
        <begin position="278"/>
        <end position="299"/>
    </location>
</feature>
<dbReference type="Gene3D" id="1.20.1250.20">
    <property type="entry name" value="MFS general substrate transporter like domains"/>
    <property type="match status" value="1"/>
</dbReference>
<feature type="transmembrane region" description="Helical" evidence="3">
    <location>
        <begin position="306"/>
        <end position="325"/>
    </location>
</feature>
<dbReference type="InterPro" id="IPR036259">
    <property type="entry name" value="MFS_trans_sf"/>
</dbReference>
<dbReference type="STRING" id="984487.A0A1E4SJQ7"/>
<name>A0A1E4SJQ7_9ASCO</name>
<gene>
    <name evidence="5" type="ORF">CANTADRAFT_48926</name>
</gene>
<evidence type="ECO:0000256" key="2">
    <source>
        <dbReference type="ARBA" id="ARBA00006727"/>
    </source>
</evidence>
<evidence type="ECO:0000259" key="4">
    <source>
        <dbReference type="PROSITE" id="PS50850"/>
    </source>
</evidence>
<comment type="similarity">
    <text evidence="2">Belongs to the major facilitator superfamily. Monocarboxylate porter (TC 2.A.1.13) family.</text>
</comment>
<reference evidence="6" key="1">
    <citation type="submission" date="2016-05" db="EMBL/GenBank/DDBJ databases">
        <title>Comparative genomics of biotechnologically important yeasts.</title>
        <authorList>
            <consortium name="DOE Joint Genome Institute"/>
            <person name="Riley R."/>
            <person name="Haridas S."/>
            <person name="Wolfe K.H."/>
            <person name="Lopes M.R."/>
            <person name="Hittinger C.T."/>
            <person name="Goker M."/>
            <person name="Salamov A."/>
            <person name="Wisecaver J."/>
            <person name="Long T.M."/>
            <person name="Aerts A.L."/>
            <person name="Barry K."/>
            <person name="Choi C."/>
            <person name="Clum A."/>
            <person name="Coughlan A.Y."/>
            <person name="Deshpande S."/>
            <person name="Douglass A.P."/>
            <person name="Hanson S.J."/>
            <person name="Klenk H.-P."/>
            <person name="Labutti K."/>
            <person name="Lapidus A."/>
            <person name="Lindquist E."/>
            <person name="Lipzen A."/>
            <person name="Meier-Kolthoff J.P."/>
            <person name="Ohm R.A."/>
            <person name="Otillar R.P."/>
            <person name="Pangilinan J."/>
            <person name="Peng Y."/>
            <person name="Rokas A."/>
            <person name="Rosa C.A."/>
            <person name="Scheuner C."/>
            <person name="Sibirny A.A."/>
            <person name="Slot J.C."/>
            <person name="Stielow J.B."/>
            <person name="Sun H."/>
            <person name="Kurtzman C.P."/>
            <person name="Blackwell M."/>
            <person name="Grigoriev I.V."/>
            <person name="Jeffries T.W."/>
        </authorList>
    </citation>
    <scope>NUCLEOTIDE SEQUENCE [LARGE SCALE GENOMIC DNA]</scope>
    <source>
        <strain evidence="6">NRRL Y-17324</strain>
    </source>
</reference>